<sequence length="400" mass="43473">MAFLADALSRVKPSATIAVSQKARELKAKGKDVIGLGAGEPDFDTPDNIKQAAIDAINRGETKYTPVAGIPELRKAIVAKFKRENGLDYTPDQVIVGTGGKQILFNAFMATLNPGDEVIVPAPYWVSYPEMVAINGGTPVFINTKIEDNFKLTAADLEKAITPKTKWLIFNSPSNPTGAAYTEAELKALTDVLVRHPQVWILTDDMYEHLVYGDFVFTTPAQVEPSLYDRTLTMNGVSKAYAMTGWRIGYAAGPLQLIKAMDMVQGQQTSGACSIAQWAAVEALNGTQDFIPKNKEIFQARRDLVVSMLNQAKGIQCPTPEGAFYVYPSCAGLIGKKTEAGKVIETDEDFVTELLEAEGVAVVHGSAFGLGPNFRISYATSDELLEEACTRIQRFCASLR</sequence>
<reference evidence="11" key="1">
    <citation type="submission" date="2017-12" db="EMBL/GenBank/DDBJ databases">
        <authorList>
            <person name="Hurst M.R.H."/>
        </authorList>
    </citation>
    <scope>NUCLEOTIDE SEQUENCE [LARGE SCALE GENOMIC DNA]</scope>
    <source>
        <strain evidence="11">FI11154</strain>
    </source>
</reference>
<comment type="similarity">
    <text evidence="2 8">Belongs to the class-I pyridoxal-phosphate-dependent aminotransferase family.</text>
</comment>
<evidence type="ECO:0000256" key="4">
    <source>
        <dbReference type="ARBA" id="ARBA00022576"/>
    </source>
</evidence>
<organism evidence="11 12">
    <name type="scientific">Ochrobactrum soli</name>
    <dbReference type="NCBI Taxonomy" id="2448455"/>
    <lineage>
        <taxon>Bacteria</taxon>
        <taxon>Pseudomonadati</taxon>
        <taxon>Pseudomonadota</taxon>
        <taxon>Alphaproteobacteria</taxon>
        <taxon>Hyphomicrobiales</taxon>
        <taxon>Brucellaceae</taxon>
        <taxon>Brucella/Ochrobactrum group</taxon>
        <taxon>Ochrobactrum</taxon>
    </lineage>
</organism>
<evidence type="ECO:0000256" key="5">
    <source>
        <dbReference type="ARBA" id="ARBA00022679"/>
    </source>
</evidence>
<dbReference type="Gene3D" id="3.90.1150.10">
    <property type="entry name" value="Aspartate Aminotransferase, domain 1"/>
    <property type="match status" value="1"/>
</dbReference>
<comment type="catalytic activity">
    <reaction evidence="7">
        <text>L-aspartate + 2-oxoglutarate = oxaloacetate + L-glutamate</text>
        <dbReference type="Rhea" id="RHEA:21824"/>
        <dbReference type="ChEBI" id="CHEBI:16452"/>
        <dbReference type="ChEBI" id="CHEBI:16810"/>
        <dbReference type="ChEBI" id="CHEBI:29985"/>
        <dbReference type="ChEBI" id="CHEBI:29991"/>
        <dbReference type="EC" id="2.6.1.1"/>
    </reaction>
</comment>
<dbReference type="InterPro" id="IPR015422">
    <property type="entry name" value="PyrdxlP-dep_Trfase_small"/>
</dbReference>
<dbReference type="Pfam" id="PF00155">
    <property type="entry name" value="Aminotran_1_2"/>
    <property type="match status" value="1"/>
</dbReference>
<dbReference type="FunFam" id="3.40.640.10:FF:000033">
    <property type="entry name" value="Aspartate aminotransferase"/>
    <property type="match status" value="1"/>
</dbReference>
<evidence type="ECO:0000256" key="2">
    <source>
        <dbReference type="ARBA" id="ARBA00007441"/>
    </source>
</evidence>
<name>A0A2P9HP43_9HYPH</name>
<reference evidence="12" key="2">
    <citation type="submission" date="2017-12" db="EMBL/GenBank/DDBJ databases">
        <authorList>
            <person name="Diaz M."/>
        </authorList>
    </citation>
    <scope>NUCLEOTIDE SEQUENCE [LARGE SCALE GENOMIC DNA]</scope>
    <source>
        <strain evidence="12">FI11154</strain>
    </source>
</reference>
<dbReference type="InterPro" id="IPR004839">
    <property type="entry name" value="Aminotransferase_I/II_large"/>
</dbReference>
<protein>
    <recommendedName>
        <fullName evidence="8">Aminotransferase</fullName>
        <ecNumber evidence="8">2.6.1.-</ecNumber>
    </recommendedName>
</protein>
<dbReference type="InterPro" id="IPR050596">
    <property type="entry name" value="AspAT/PAT-like"/>
</dbReference>
<dbReference type="SUPFAM" id="SSF53383">
    <property type="entry name" value="PLP-dependent transferases"/>
    <property type="match status" value="1"/>
</dbReference>
<dbReference type="InterPro" id="IPR015424">
    <property type="entry name" value="PyrdxlP-dep_Trfase"/>
</dbReference>
<keyword evidence="5 8" id="KW-0808">Transferase</keyword>
<dbReference type="GO" id="GO:0030170">
    <property type="term" value="F:pyridoxal phosphate binding"/>
    <property type="evidence" value="ECO:0007669"/>
    <property type="project" value="InterPro"/>
</dbReference>
<reference evidence="10 13" key="3">
    <citation type="submission" date="2020-05" db="EMBL/GenBank/DDBJ databases">
        <title>Draft Genome Sequence of Ochrobactrum soli Isolated from Stable Fly Gut.</title>
        <authorList>
            <person name="Pileggi M.T."/>
            <person name="Vazhakkala L.J."/>
            <person name="Wong C.N."/>
        </authorList>
    </citation>
    <scope>NUCLEOTIDE SEQUENCE [LARGE SCALE GENOMIC DNA]</scope>
    <source>
        <strain evidence="10 13">MTP-C0764</strain>
    </source>
</reference>
<dbReference type="EMBL" id="OOFM01000005">
    <property type="protein sequence ID" value="SPL65925.1"/>
    <property type="molecule type" value="Genomic_DNA"/>
</dbReference>
<gene>
    <name evidence="10" type="ORF">HKX02_16505</name>
    <name evidence="11" type="ORF">OHAE_1792</name>
</gene>
<dbReference type="Proteomes" id="UP000246073">
    <property type="component" value="Unassembled WGS sequence"/>
</dbReference>
<dbReference type="EC" id="2.6.1.-" evidence="8"/>
<dbReference type="GO" id="GO:0006520">
    <property type="term" value="P:amino acid metabolic process"/>
    <property type="evidence" value="ECO:0007669"/>
    <property type="project" value="InterPro"/>
</dbReference>
<dbReference type="RefSeq" id="WP_109369463.1">
    <property type="nucleotide sequence ID" value="NZ_JABFCY010000010.1"/>
</dbReference>
<keyword evidence="4 8" id="KW-0032">Aminotransferase</keyword>
<dbReference type="Gene3D" id="3.40.640.10">
    <property type="entry name" value="Type I PLP-dependent aspartate aminotransferase-like (Major domain)"/>
    <property type="match status" value="1"/>
</dbReference>
<feature type="domain" description="Aminotransferase class I/classII large" evidence="9">
    <location>
        <begin position="31"/>
        <end position="392"/>
    </location>
</feature>
<evidence type="ECO:0000313" key="10">
    <source>
        <dbReference type="EMBL" id="NNU61836.1"/>
    </source>
</evidence>
<dbReference type="InterPro" id="IPR015421">
    <property type="entry name" value="PyrdxlP-dep_Trfase_major"/>
</dbReference>
<evidence type="ECO:0000313" key="13">
    <source>
        <dbReference type="Proteomes" id="UP000574931"/>
    </source>
</evidence>
<dbReference type="GO" id="GO:0004069">
    <property type="term" value="F:L-aspartate:2-oxoglutarate aminotransferase activity"/>
    <property type="evidence" value="ECO:0007669"/>
    <property type="project" value="UniProtKB-EC"/>
</dbReference>
<accession>A0A2P9HP43</accession>
<comment type="subunit">
    <text evidence="3">Homodimer.</text>
</comment>
<dbReference type="EMBL" id="JABFCY010000010">
    <property type="protein sequence ID" value="NNU61836.1"/>
    <property type="molecule type" value="Genomic_DNA"/>
</dbReference>
<dbReference type="Proteomes" id="UP000574931">
    <property type="component" value="Unassembled WGS sequence"/>
</dbReference>
<comment type="cofactor">
    <cofactor evidence="1 8">
        <name>pyridoxal 5'-phosphate</name>
        <dbReference type="ChEBI" id="CHEBI:597326"/>
    </cofactor>
</comment>
<evidence type="ECO:0000259" key="9">
    <source>
        <dbReference type="Pfam" id="PF00155"/>
    </source>
</evidence>
<evidence type="ECO:0000256" key="6">
    <source>
        <dbReference type="ARBA" id="ARBA00022898"/>
    </source>
</evidence>
<proteinExistence type="inferred from homology"/>
<keyword evidence="13" id="KW-1185">Reference proteome</keyword>
<dbReference type="CDD" id="cd00609">
    <property type="entry name" value="AAT_like"/>
    <property type="match status" value="1"/>
</dbReference>
<dbReference type="PROSITE" id="PS00105">
    <property type="entry name" value="AA_TRANSFER_CLASS_1"/>
    <property type="match status" value="1"/>
</dbReference>
<dbReference type="InterPro" id="IPR004838">
    <property type="entry name" value="NHTrfase_class1_PyrdxlP-BS"/>
</dbReference>
<evidence type="ECO:0000256" key="3">
    <source>
        <dbReference type="ARBA" id="ARBA00011738"/>
    </source>
</evidence>
<dbReference type="PANTHER" id="PTHR46383">
    <property type="entry name" value="ASPARTATE AMINOTRANSFERASE"/>
    <property type="match status" value="1"/>
</dbReference>
<dbReference type="AlphaFoldDB" id="A0A2P9HP43"/>
<keyword evidence="6" id="KW-0663">Pyridoxal phosphate</keyword>
<evidence type="ECO:0000313" key="12">
    <source>
        <dbReference type="Proteomes" id="UP000246073"/>
    </source>
</evidence>
<evidence type="ECO:0000313" key="11">
    <source>
        <dbReference type="EMBL" id="SPL65925.1"/>
    </source>
</evidence>
<evidence type="ECO:0000256" key="7">
    <source>
        <dbReference type="ARBA" id="ARBA00049185"/>
    </source>
</evidence>
<dbReference type="PANTHER" id="PTHR46383:SF1">
    <property type="entry name" value="ASPARTATE AMINOTRANSFERASE"/>
    <property type="match status" value="1"/>
</dbReference>
<evidence type="ECO:0000256" key="8">
    <source>
        <dbReference type="RuleBase" id="RU000481"/>
    </source>
</evidence>
<evidence type="ECO:0000256" key="1">
    <source>
        <dbReference type="ARBA" id="ARBA00001933"/>
    </source>
</evidence>